<name>A0ABY4PFF5_9LACO</name>
<keyword evidence="4" id="KW-0788">Thiol protease</keyword>
<evidence type="ECO:0000256" key="2">
    <source>
        <dbReference type="ARBA" id="ARBA00022670"/>
    </source>
</evidence>
<evidence type="ECO:0000256" key="1">
    <source>
        <dbReference type="ARBA" id="ARBA00007074"/>
    </source>
</evidence>
<dbReference type="EMBL" id="CP093362">
    <property type="protein sequence ID" value="UQS84506.1"/>
    <property type="molecule type" value="Genomic_DNA"/>
</dbReference>
<evidence type="ECO:0000313" key="8">
    <source>
        <dbReference type="Proteomes" id="UP000831859"/>
    </source>
</evidence>
<feature type="domain" description="NlpC/P60" evidence="6">
    <location>
        <begin position="40"/>
        <end position="160"/>
    </location>
</feature>
<comment type="similarity">
    <text evidence="1">Belongs to the peptidase C40 family.</text>
</comment>
<dbReference type="Gene3D" id="3.90.1720.10">
    <property type="entry name" value="endopeptidase domain like (from Nostoc punctiforme)"/>
    <property type="match status" value="1"/>
</dbReference>
<accession>A0ABY4PFF5</accession>
<dbReference type="InterPro" id="IPR051202">
    <property type="entry name" value="Peptidase_C40"/>
</dbReference>
<evidence type="ECO:0000256" key="4">
    <source>
        <dbReference type="ARBA" id="ARBA00022807"/>
    </source>
</evidence>
<dbReference type="PANTHER" id="PTHR47053:SF1">
    <property type="entry name" value="MUREIN DD-ENDOPEPTIDASE MEPH-RELATED"/>
    <property type="match status" value="1"/>
</dbReference>
<evidence type="ECO:0000259" key="6">
    <source>
        <dbReference type="PROSITE" id="PS51935"/>
    </source>
</evidence>
<proteinExistence type="inferred from homology"/>
<dbReference type="Pfam" id="PF00877">
    <property type="entry name" value="NLPC_P60"/>
    <property type="match status" value="1"/>
</dbReference>
<feature type="chain" id="PRO_5047429522" evidence="5">
    <location>
        <begin position="33"/>
        <end position="160"/>
    </location>
</feature>
<sequence>MKSIPMVKILLFVSLIVGFFTFSAVSSQSASASSNKTHDQEKFEKVYKVAQKQLGKKYVYGSTGPKSFDCSGFVKYVYKHGMGKNLPRTAQSQYKSSKKVSKHHLKKGDLVFFGGSKRSIYHVGMYIGNGKMIDSQNRGVVRENVKAPWWHAVGYSRIIK</sequence>
<organism evidence="7 8">
    <name type="scientific">Apilactobacillus apisilvae</name>
    <dbReference type="NCBI Taxonomy" id="2923364"/>
    <lineage>
        <taxon>Bacteria</taxon>
        <taxon>Bacillati</taxon>
        <taxon>Bacillota</taxon>
        <taxon>Bacilli</taxon>
        <taxon>Lactobacillales</taxon>
        <taxon>Lactobacillaceae</taxon>
        <taxon>Apilactobacillus</taxon>
    </lineage>
</organism>
<feature type="signal peptide" evidence="5">
    <location>
        <begin position="1"/>
        <end position="32"/>
    </location>
</feature>
<evidence type="ECO:0000313" key="7">
    <source>
        <dbReference type="EMBL" id="UQS84506.1"/>
    </source>
</evidence>
<dbReference type="PANTHER" id="PTHR47053">
    <property type="entry name" value="MUREIN DD-ENDOPEPTIDASE MEPH-RELATED"/>
    <property type="match status" value="1"/>
</dbReference>
<dbReference type="SUPFAM" id="SSF54001">
    <property type="entry name" value="Cysteine proteinases"/>
    <property type="match status" value="1"/>
</dbReference>
<keyword evidence="8" id="KW-1185">Reference proteome</keyword>
<keyword evidence="2" id="KW-0645">Protease</keyword>
<reference evidence="7 8" key="1">
    <citation type="journal article" date="2022" name="Int. J. Syst. Evol. Microbiol.">
        <title>Apilactobacillus apisilvae sp. nov., Nicolia spurrieriana gen. nov. sp. nov., Bombilactobacillus folatiphilus sp. nov. and Bombilactobacillus thymidiniphilus sp. nov., four new lactic acid bacterial isolates from stingless bees Tetragonula carbonaria and Austroplebeia australis.</title>
        <authorList>
            <person name="Oliphant S.A."/>
            <person name="Watson-Haigh N.S."/>
            <person name="Sumby K.M."/>
            <person name="Gardner J."/>
            <person name="Groom S."/>
            <person name="Jiranek V."/>
        </authorList>
    </citation>
    <scope>NUCLEOTIDE SEQUENCE [LARGE SCALE GENOMIC DNA]</scope>
    <source>
        <strain evidence="7 8">SG5_A10</strain>
    </source>
</reference>
<dbReference type="RefSeq" id="WP_249510492.1">
    <property type="nucleotide sequence ID" value="NZ_CP093362.1"/>
</dbReference>
<dbReference type="InterPro" id="IPR000064">
    <property type="entry name" value="NLP_P60_dom"/>
</dbReference>
<keyword evidence="5" id="KW-0732">Signal</keyword>
<dbReference type="PROSITE" id="PS51935">
    <property type="entry name" value="NLPC_P60"/>
    <property type="match status" value="1"/>
</dbReference>
<evidence type="ECO:0000256" key="5">
    <source>
        <dbReference type="SAM" id="SignalP"/>
    </source>
</evidence>
<keyword evidence="3" id="KW-0378">Hydrolase</keyword>
<gene>
    <name evidence="7" type="ORF">MOO46_04425</name>
</gene>
<dbReference type="Proteomes" id="UP000831859">
    <property type="component" value="Chromosome"/>
</dbReference>
<evidence type="ECO:0000256" key="3">
    <source>
        <dbReference type="ARBA" id="ARBA00022801"/>
    </source>
</evidence>
<protein>
    <submittedName>
        <fullName evidence="7">NlpC/P60 family protein</fullName>
    </submittedName>
</protein>
<dbReference type="InterPro" id="IPR038765">
    <property type="entry name" value="Papain-like_cys_pep_sf"/>
</dbReference>